<accession>A0A269PAV9</accession>
<dbReference type="EMBL" id="NQMQ01000023">
    <property type="protein sequence ID" value="PAJ68673.1"/>
    <property type="molecule type" value="Genomic_DNA"/>
</dbReference>
<proteinExistence type="predicted"/>
<dbReference type="GO" id="GO:0005886">
    <property type="term" value="C:plasma membrane"/>
    <property type="evidence" value="ECO:0007669"/>
    <property type="project" value="TreeGrafter"/>
</dbReference>
<evidence type="ECO:0000259" key="1">
    <source>
        <dbReference type="Pfam" id="PF02698"/>
    </source>
</evidence>
<dbReference type="Gene3D" id="3.40.50.620">
    <property type="entry name" value="HUPs"/>
    <property type="match status" value="1"/>
</dbReference>
<dbReference type="PANTHER" id="PTHR30336:SF20">
    <property type="entry name" value="DUF218 DOMAIN-CONTAINING PROTEIN"/>
    <property type="match status" value="1"/>
</dbReference>
<organism evidence="2 3">
    <name type="scientific">Corynebacterium hadale</name>
    <dbReference type="NCBI Taxonomy" id="2026255"/>
    <lineage>
        <taxon>Bacteria</taxon>
        <taxon>Bacillati</taxon>
        <taxon>Actinomycetota</taxon>
        <taxon>Actinomycetes</taxon>
        <taxon>Mycobacteriales</taxon>
        <taxon>Corynebacteriaceae</taxon>
        <taxon>Corynebacterium</taxon>
    </lineage>
</organism>
<dbReference type="InterPro" id="IPR014729">
    <property type="entry name" value="Rossmann-like_a/b/a_fold"/>
</dbReference>
<evidence type="ECO:0000313" key="2">
    <source>
        <dbReference type="EMBL" id="PAJ68673.1"/>
    </source>
</evidence>
<sequence length="194" mass="22195">MPSCSRRWCATRRTWPPPWRRRTRRCAAGCWVNSSPIVVLGARIIDGRPSRMLTRRLVAALVRWRIDARAGVERTIVVTGRGESGVMARWLAERGVPRELIVEEPHATSTNENLENSRALFPRASRLIVVTSNFHVRRTRVWAWHLGIPVEMVPARTPRRSRAKNYAREIVALPHSAARVAWRRLAHTLGIPPK</sequence>
<dbReference type="InterPro" id="IPR003848">
    <property type="entry name" value="DUF218"/>
</dbReference>
<dbReference type="PANTHER" id="PTHR30336">
    <property type="entry name" value="INNER MEMBRANE PROTEIN, PROBABLE PERMEASE"/>
    <property type="match status" value="1"/>
</dbReference>
<reference evidence="2 3" key="1">
    <citation type="submission" date="2017-08" db="EMBL/GenBank/DDBJ databases">
        <authorList>
            <person name="de Groot N.N."/>
        </authorList>
    </citation>
    <scope>NUCLEOTIDE SEQUENCE [LARGE SCALE GENOMIC DNA]</scope>
    <source>
        <strain evidence="2 3">NBT06-6</strain>
    </source>
</reference>
<feature type="domain" description="DUF218" evidence="1">
    <location>
        <begin position="37"/>
        <end position="170"/>
    </location>
</feature>
<gene>
    <name evidence="2" type="ORF">CIG21_10255</name>
</gene>
<dbReference type="CDD" id="cd06259">
    <property type="entry name" value="YdcF-like"/>
    <property type="match status" value="1"/>
</dbReference>
<evidence type="ECO:0000313" key="3">
    <source>
        <dbReference type="Proteomes" id="UP000215771"/>
    </source>
</evidence>
<protein>
    <recommendedName>
        <fullName evidence="1">DUF218 domain-containing protein</fullName>
    </recommendedName>
</protein>
<name>A0A269PAV9_9CORY</name>
<dbReference type="Proteomes" id="UP000215771">
    <property type="component" value="Unassembled WGS sequence"/>
</dbReference>
<dbReference type="AlphaFoldDB" id="A0A269PAV9"/>
<comment type="caution">
    <text evidence="2">The sequence shown here is derived from an EMBL/GenBank/DDBJ whole genome shotgun (WGS) entry which is preliminary data.</text>
</comment>
<dbReference type="InterPro" id="IPR051599">
    <property type="entry name" value="Cell_Envelope_Assoc"/>
</dbReference>
<dbReference type="Pfam" id="PF02698">
    <property type="entry name" value="DUF218"/>
    <property type="match status" value="1"/>
</dbReference>